<organism evidence="1 2">
    <name type="scientific">Kribbella caucasensis</name>
    <dbReference type="NCBI Taxonomy" id="2512215"/>
    <lineage>
        <taxon>Bacteria</taxon>
        <taxon>Bacillati</taxon>
        <taxon>Actinomycetota</taxon>
        <taxon>Actinomycetes</taxon>
        <taxon>Propionibacteriales</taxon>
        <taxon>Kribbellaceae</taxon>
        <taxon>Kribbella</taxon>
    </lineage>
</organism>
<proteinExistence type="predicted"/>
<reference evidence="1 2" key="1">
    <citation type="submission" date="2019-03" db="EMBL/GenBank/DDBJ databases">
        <title>Genomic Encyclopedia of Type Strains, Phase III (KMG-III): the genomes of soil and plant-associated and newly described type strains.</title>
        <authorList>
            <person name="Whitman W."/>
        </authorList>
    </citation>
    <scope>NUCLEOTIDE SEQUENCE [LARGE SCALE GENOMIC DNA]</scope>
    <source>
        <strain evidence="1 2">VKM Ac-2527</strain>
    </source>
</reference>
<dbReference type="RefSeq" id="WP_133802707.1">
    <property type="nucleotide sequence ID" value="NZ_SNWQ01000013.1"/>
</dbReference>
<dbReference type="OrthoDB" id="4548523at2"/>
<name>A0A4R6K950_9ACTN</name>
<protein>
    <submittedName>
        <fullName evidence="1">Uncharacterized protein DUF664</fullName>
    </submittedName>
</protein>
<dbReference type="InterPro" id="IPR034660">
    <property type="entry name" value="DinB/YfiT-like"/>
</dbReference>
<keyword evidence="2" id="KW-1185">Reference proteome</keyword>
<accession>A0A4R6K950</accession>
<dbReference type="Gene3D" id="1.20.120.450">
    <property type="entry name" value="dinb family like domain"/>
    <property type="match status" value="1"/>
</dbReference>
<dbReference type="AlphaFoldDB" id="A0A4R6K950"/>
<gene>
    <name evidence="1" type="ORF">EV643_113142</name>
</gene>
<sequence length="188" mass="20925">MTDLKAELHSKLKESRAVILSDLEGLSEYDLRRPLVPSGTNLLGLIKHLAGVEYVYLGTSLGRPPAEKLAWEEDGSVWDGADMWALPSETSEYLIGLYKRACEHGSRTVDELDLDAPAEVPHWAEGRRKTTLAVLLIRMVAESAHHAGHMDIVRELIDGKGGSDSDFMDEAAWRDYHDKIQQAADAFR</sequence>
<evidence type="ECO:0000313" key="2">
    <source>
        <dbReference type="Proteomes" id="UP000295388"/>
    </source>
</evidence>
<dbReference type="Pfam" id="PF04978">
    <property type="entry name" value="MST"/>
    <property type="match status" value="1"/>
</dbReference>
<dbReference type="Proteomes" id="UP000295388">
    <property type="component" value="Unassembled WGS sequence"/>
</dbReference>
<evidence type="ECO:0000313" key="1">
    <source>
        <dbReference type="EMBL" id="TDO45369.1"/>
    </source>
</evidence>
<comment type="caution">
    <text evidence="1">The sequence shown here is derived from an EMBL/GenBank/DDBJ whole genome shotgun (WGS) entry which is preliminary data.</text>
</comment>
<dbReference type="EMBL" id="SNWQ01000013">
    <property type="protein sequence ID" value="TDO45369.1"/>
    <property type="molecule type" value="Genomic_DNA"/>
</dbReference>
<dbReference type="SUPFAM" id="SSF109854">
    <property type="entry name" value="DinB/YfiT-like putative metalloenzymes"/>
    <property type="match status" value="1"/>
</dbReference>
<dbReference type="InterPro" id="IPR007061">
    <property type="entry name" value="MST-like"/>
</dbReference>